<reference evidence="9" key="1">
    <citation type="journal article" date="2014" name="Int. J. Syst. Evol. Microbiol.">
        <title>Complete genome sequence of Corynebacterium casei LMG S-19264T (=DSM 44701T), isolated from a smear-ripened cheese.</title>
        <authorList>
            <consortium name="US DOE Joint Genome Institute (JGI-PGF)"/>
            <person name="Walter F."/>
            <person name="Albersmeier A."/>
            <person name="Kalinowski J."/>
            <person name="Ruckert C."/>
        </authorList>
    </citation>
    <scope>NUCLEOTIDE SEQUENCE</scope>
    <source>
        <strain evidence="9">CGMCC 1.12153</strain>
    </source>
</reference>
<dbReference type="InterPro" id="IPR035890">
    <property type="entry name" value="Anti-sigma-28_factor_FlgM_sf"/>
</dbReference>
<keyword evidence="9" id="KW-0966">Cell projection</keyword>
<evidence type="ECO:0000256" key="2">
    <source>
        <dbReference type="ARBA" id="ARBA00017823"/>
    </source>
</evidence>
<keyword evidence="9" id="KW-0969">Cilium</keyword>
<evidence type="ECO:0000313" key="10">
    <source>
        <dbReference type="Proteomes" id="UP000660110"/>
    </source>
</evidence>
<feature type="compositionally biased region" description="Polar residues" evidence="7">
    <location>
        <begin position="7"/>
        <end position="30"/>
    </location>
</feature>
<dbReference type="InterPro" id="IPR031316">
    <property type="entry name" value="FlgM_C"/>
</dbReference>
<dbReference type="SUPFAM" id="SSF101498">
    <property type="entry name" value="Anti-sigma factor FlgM"/>
    <property type="match status" value="1"/>
</dbReference>
<dbReference type="EMBL" id="BMEL01000004">
    <property type="protein sequence ID" value="GGF31237.1"/>
    <property type="molecule type" value="Genomic_DNA"/>
</dbReference>
<evidence type="ECO:0000256" key="4">
    <source>
        <dbReference type="ARBA" id="ARBA00022795"/>
    </source>
</evidence>
<name>A0A917B8J9_HALAA</name>
<sequence length="91" mass="10357">MKIHGPNHTNFNPYQKQINQQNGLKNSSKQQQDKVEISDQGKALQDAGKTSEERQKYIDEIKAQVDDGSYKVDSKQAAKNLVDFFTDDRGE</sequence>
<evidence type="ECO:0000256" key="6">
    <source>
        <dbReference type="ARBA" id="ARBA00023163"/>
    </source>
</evidence>
<keyword evidence="3" id="KW-0678">Repressor</keyword>
<organism evidence="9 10">
    <name type="scientific">Halobacillus andaensis</name>
    <dbReference type="NCBI Taxonomy" id="1176239"/>
    <lineage>
        <taxon>Bacteria</taxon>
        <taxon>Bacillati</taxon>
        <taxon>Bacillota</taxon>
        <taxon>Bacilli</taxon>
        <taxon>Bacillales</taxon>
        <taxon>Bacillaceae</taxon>
        <taxon>Halobacillus</taxon>
    </lineage>
</organism>
<keyword evidence="5" id="KW-0805">Transcription regulation</keyword>
<protein>
    <recommendedName>
        <fullName evidence="2">Negative regulator of flagellin synthesis</fullName>
    </recommendedName>
</protein>
<dbReference type="AlphaFoldDB" id="A0A917B8J9"/>
<comment type="similarity">
    <text evidence="1">Belongs to the FlgM family.</text>
</comment>
<dbReference type="InterPro" id="IPR007412">
    <property type="entry name" value="FlgM"/>
</dbReference>
<keyword evidence="6" id="KW-0804">Transcription</keyword>
<evidence type="ECO:0000256" key="5">
    <source>
        <dbReference type="ARBA" id="ARBA00023015"/>
    </source>
</evidence>
<keyword evidence="4" id="KW-1005">Bacterial flagellum biogenesis</keyword>
<accession>A0A917B8J9</accession>
<dbReference type="GO" id="GO:0045892">
    <property type="term" value="P:negative regulation of DNA-templated transcription"/>
    <property type="evidence" value="ECO:0007669"/>
    <property type="project" value="InterPro"/>
</dbReference>
<keyword evidence="9" id="KW-0282">Flagellum</keyword>
<evidence type="ECO:0000256" key="7">
    <source>
        <dbReference type="SAM" id="MobiDB-lite"/>
    </source>
</evidence>
<dbReference type="GO" id="GO:0044781">
    <property type="term" value="P:bacterial-type flagellum organization"/>
    <property type="evidence" value="ECO:0007669"/>
    <property type="project" value="UniProtKB-KW"/>
</dbReference>
<reference evidence="9" key="2">
    <citation type="submission" date="2020-09" db="EMBL/GenBank/DDBJ databases">
        <authorList>
            <person name="Sun Q."/>
            <person name="Zhou Y."/>
        </authorList>
    </citation>
    <scope>NUCLEOTIDE SEQUENCE</scope>
    <source>
        <strain evidence="9">CGMCC 1.12153</strain>
    </source>
</reference>
<gene>
    <name evidence="9" type="primary">flgM</name>
    <name evidence="9" type="ORF">GCM10010954_33050</name>
</gene>
<dbReference type="NCBIfam" id="TIGR03824">
    <property type="entry name" value="FlgM_jcvi"/>
    <property type="match status" value="1"/>
</dbReference>
<dbReference type="Proteomes" id="UP000660110">
    <property type="component" value="Unassembled WGS sequence"/>
</dbReference>
<proteinExistence type="inferred from homology"/>
<feature type="domain" description="Anti-sigma-28 factor FlgM C-terminal" evidence="8">
    <location>
        <begin position="33"/>
        <end position="83"/>
    </location>
</feature>
<dbReference type="RefSeq" id="WP_188378610.1">
    <property type="nucleotide sequence ID" value="NZ_BMEL01000004.1"/>
</dbReference>
<dbReference type="Pfam" id="PF04316">
    <property type="entry name" value="FlgM"/>
    <property type="match status" value="1"/>
</dbReference>
<comment type="caution">
    <text evidence="9">The sequence shown here is derived from an EMBL/GenBank/DDBJ whole genome shotgun (WGS) entry which is preliminary data.</text>
</comment>
<keyword evidence="10" id="KW-1185">Reference proteome</keyword>
<evidence type="ECO:0000256" key="1">
    <source>
        <dbReference type="ARBA" id="ARBA00005322"/>
    </source>
</evidence>
<evidence type="ECO:0000256" key="3">
    <source>
        <dbReference type="ARBA" id="ARBA00022491"/>
    </source>
</evidence>
<evidence type="ECO:0000259" key="8">
    <source>
        <dbReference type="Pfam" id="PF04316"/>
    </source>
</evidence>
<feature type="region of interest" description="Disordered" evidence="7">
    <location>
        <begin position="1"/>
        <end position="53"/>
    </location>
</feature>
<evidence type="ECO:0000313" key="9">
    <source>
        <dbReference type="EMBL" id="GGF31237.1"/>
    </source>
</evidence>